<proteinExistence type="predicted"/>
<dbReference type="InParanoid" id="D8UBR3"/>
<comment type="subcellular location">
    <subcellularLocation>
        <location evidence="1">Plastid</location>
    </subcellularLocation>
</comment>
<dbReference type="GeneID" id="9626570"/>
<evidence type="ECO:0000313" key="4">
    <source>
        <dbReference type="EMBL" id="EFJ42869.1"/>
    </source>
</evidence>
<feature type="domain" description="Plastid lipid-associated protein/fibrillin conserved" evidence="3">
    <location>
        <begin position="36"/>
        <end position="181"/>
    </location>
</feature>
<accession>D8UBR3</accession>
<keyword evidence="5" id="KW-1185">Reference proteome</keyword>
<name>D8UBR3_VOLCA</name>
<dbReference type="AlphaFoldDB" id="D8UBR3"/>
<dbReference type="InterPro" id="IPR006843">
    <property type="entry name" value="PAP/fibrillin_dom"/>
</dbReference>
<dbReference type="EMBL" id="GL378378">
    <property type="protein sequence ID" value="EFJ42869.1"/>
    <property type="molecule type" value="Genomic_DNA"/>
</dbReference>
<evidence type="ECO:0000256" key="2">
    <source>
        <dbReference type="ARBA" id="ARBA00022640"/>
    </source>
</evidence>
<dbReference type="Proteomes" id="UP000001058">
    <property type="component" value="Unassembled WGS sequence"/>
</dbReference>
<dbReference type="GO" id="GO:0009536">
    <property type="term" value="C:plastid"/>
    <property type="evidence" value="ECO:0007669"/>
    <property type="project" value="UniProtKB-SubCell"/>
</dbReference>
<organism evidence="5">
    <name type="scientific">Volvox carteri f. nagariensis</name>
    <dbReference type="NCBI Taxonomy" id="3068"/>
    <lineage>
        <taxon>Eukaryota</taxon>
        <taxon>Viridiplantae</taxon>
        <taxon>Chlorophyta</taxon>
        <taxon>core chlorophytes</taxon>
        <taxon>Chlorophyceae</taxon>
        <taxon>CS clade</taxon>
        <taxon>Chlamydomonadales</taxon>
        <taxon>Volvocaceae</taxon>
        <taxon>Volvox</taxon>
    </lineage>
</organism>
<evidence type="ECO:0000259" key="3">
    <source>
        <dbReference type="Pfam" id="PF04755"/>
    </source>
</evidence>
<protein>
    <recommendedName>
        <fullName evidence="3">Plastid lipid-associated protein/fibrillin conserved domain-containing protein</fullName>
    </recommendedName>
</protein>
<dbReference type="RefSeq" id="XP_002956129.1">
    <property type="nucleotide sequence ID" value="XM_002956083.1"/>
</dbReference>
<reference evidence="4 5" key="1">
    <citation type="journal article" date="2010" name="Science">
        <title>Genomic analysis of organismal complexity in the multicellular green alga Volvox carteri.</title>
        <authorList>
            <person name="Prochnik S.E."/>
            <person name="Umen J."/>
            <person name="Nedelcu A.M."/>
            <person name="Hallmann A."/>
            <person name="Miller S.M."/>
            <person name="Nishii I."/>
            <person name="Ferris P."/>
            <person name="Kuo A."/>
            <person name="Mitros T."/>
            <person name="Fritz-Laylin L.K."/>
            <person name="Hellsten U."/>
            <person name="Chapman J."/>
            <person name="Simakov O."/>
            <person name="Rensing S.A."/>
            <person name="Terry A."/>
            <person name="Pangilinan J."/>
            <person name="Kapitonov V."/>
            <person name="Jurka J."/>
            <person name="Salamov A."/>
            <person name="Shapiro H."/>
            <person name="Schmutz J."/>
            <person name="Grimwood J."/>
            <person name="Lindquist E."/>
            <person name="Lucas S."/>
            <person name="Grigoriev I.V."/>
            <person name="Schmitt R."/>
            <person name="Kirk D."/>
            <person name="Rokhsar D.S."/>
        </authorList>
    </citation>
    <scope>NUCLEOTIDE SEQUENCE [LARGE SCALE GENOMIC DNA]</scope>
    <source>
        <strain evidence="5">f. Nagariensis / Eve</strain>
    </source>
</reference>
<dbReference type="eggNOG" id="ENOG502S2BE">
    <property type="taxonomic scope" value="Eukaryota"/>
</dbReference>
<sequence length="225" mass="24705">MVAYLQRQQIPSDTRPVLARAAAFDSVSFDDLLPTKLELLKKVACLNRGAIASSNDNYEVSSFVEVMEDAAGQLVQLDAVQGKWELVYSSVEPFRSSPFFWAFQEGLVQSREVATQIFAFTDSIPGAHIGAAYQTISFDTAKLISEVDLEVFPGIRGTVVTTSMLVQEPPRSLAVTVQNTRVANSNVLPFVDNITPSAWSGTSVNITYCRKIATWARLTAPSWAY</sequence>
<evidence type="ECO:0000256" key="1">
    <source>
        <dbReference type="ARBA" id="ARBA00004474"/>
    </source>
</evidence>
<keyword evidence="2" id="KW-0934">Plastid</keyword>
<dbReference type="KEGG" id="vcn:VOLCADRAFT_119281"/>
<evidence type="ECO:0000313" key="5">
    <source>
        <dbReference type="Proteomes" id="UP000001058"/>
    </source>
</evidence>
<dbReference type="OrthoDB" id="203682at2759"/>
<dbReference type="Pfam" id="PF04755">
    <property type="entry name" value="PAP_fibrillin"/>
    <property type="match status" value="1"/>
</dbReference>
<gene>
    <name evidence="4" type="ORF">VOLCADRAFT_119281</name>
</gene>